<dbReference type="AlphaFoldDB" id="A0A1G2MYA9"/>
<keyword evidence="1" id="KW-0175">Coiled coil</keyword>
<dbReference type="Proteomes" id="UP000177943">
    <property type="component" value="Unassembled WGS sequence"/>
</dbReference>
<name>A0A1G2MYA9_9BACT</name>
<protein>
    <recommendedName>
        <fullName evidence="4">Septum formation initiator</fullName>
    </recommendedName>
</protein>
<feature type="coiled-coil region" evidence="1">
    <location>
        <begin position="41"/>
        <end position="68"/>
    </location>
</feature>
<proteinExistence type="predicted"/>
<accession>A0A1G2MYA9</accession>
<dbReference type="InterPro" id="IPR007060">
    <property type="entry name" value="FtsL/DivIC"/>
</dbReference>
<gene>
    <name evidence="2" type="ORF">A3D56_03180</name>
</gene>
<sequence>MHDFKKKNSFKSAFYSKTGLFFLILLVVFLTKAAFSAYGKVMESRDELARQEEEKKALEERKNYLSSAVEALSTKEGIEAEIREKFRMSKEGEHLIVVVEDSKESDGGQGSETGSWWSKLKHFFGQ</sequence>
<evidence type="ECO:0000313" key="3">
    <source>
        <dbReference type="Proteomes" id="UP000177943"/>
    </source>
</evidence>
<reference evidence="2 3" key="1">
    <citation type="journal article" date="2016" name="Nat. Commun.">
        <title>Thousands of microbial genomes shed light on interconnected biogeochemical processes in an aquifer system.</title>
        <authorList>
            <person name="Anantharaman K."/>
            <person name="Brown C.T."/>
            <person name="Hug L.A."/>
            <person name="Sharon I."/>
            <person name="Castelle C.J."/>
            <person name="Probst A.J."/>
            <person name="Thomas B.C."/>
            <person name="Singh A."/>
            <person name="Wilkins M.J."/>
            <person name="Karaoz U."/>
            <person name="Brodie E.L."/>
            <person name="Williams K.H."/>
            <person name="Hubbard S.S."/>
            <person name="Banfield J.F."/>
        </authorList>
    </citation>
    <scope>NUCLEOTIDE SEQUENCE [LARGE SCALE GENOMIC DNA]</scope>
</reference>
<evidence type="ECO:0000256" key="1">
    <source>
        <dbReference type="SAM" id="Coils"/>
    </source>
</evidence>
<organism evidence="2 3">
    <name type="scientific">Candidatus Taylorbacteria bacterium RIFCSPHIGHO2_02_FULL_45_35</name>
    <dbReference type="NCBI Taxonomy" id="1802311"/>
    <lineage>
        <taxon>Bacteria</taxon>
        <taxon>Candidatus Tayloriibacteriota</taxon>
    </lineage>
</organism>
<comment type="caution">
    <text evidence="2">The sequence shown here is derived from an EMBL/GenBank/DDBJ whole genome shotgun (WGS) entry which is preliminary data.</text>
</comment>
<evidence type="ECO:0000313" key="2">
    <source>
        <dbReference type="EMBL" id="OHA27931.1"/>
    </source>
</evidence>
<dbReference type="EMBL" id="MHRP01000003">
    <property type="protein sequence ID" value="OHA27931.1"/>
    <property type="molecule type" value="Genomic_DNA"/>
</dbReference>
<dbReference type="Pfam" id="PF04977">
    <property type="entry name" value="DivIC"/>
    <property type="match status" value="1"/>
</dbReference>
<evidence type="ECO:0008006" key="4">
    <source>
        <dbReference type="Google" id="ProtNLM"/>
    </source>
</evidence>